<sequence>MKLTSTDDYINERMKNPEFQKGFEEAQRQDNAAIEIYDLRNNMGLSRRQLAKRSGISKKVITRIEEGDMEFTDESMKIMEQVLRSLGKDSNSPLAYQK</sequence>
<proteinExistence type="predicted"/>
<dbReference type="AlphaFoldDB" id="A0A6N9I7K2"/>
<dbReference type="Pfam" id="PF01381">
    <property type="entry name" value="HTH_3"/>
    <property type="match status" value="1"/>
</dbReference>
<evidence type="ECO:0000313" key="3">
    <source>
        <dbReference type="Proteomes" id="UP000449209"/>
    </source>
</evidence>
<reference evidence="2 3" key="1">
    <citation type="journal article" date="2019" name="Appl. Environ. Microbiol.">
        <title>Genetic determinants of hydroxycinnamic acid metabolism in heterofermentative lactobacilli.</title>
        <authorList>
            <person name="Gaur G."/>
            <person name="Oh J.H."/>
            <person name="Filannino P."/>
            <person name="Gobbetti M."/>
            <person name="van Pijkeren J.P."/>
            <person name="Ganzle M.G."/>
        </authorList>
    </citation>
    <scope>NUCLEOTIDE SEQUENCE [LARGE SCALE GENOMIC DNA]</scope>
    <source>
        <strain evidence="2 3">C5</strain>
    </source>
</reference>
<evidence type="ECO:0000313" key="2">
    <source>
        <dbReference type="EMBL" id="MYV18273.1"/>
    </source>
</evidence>
<dbReference type="Gene3D" id="1.10.260.40">
    <property type="entry name" value="lambda repressor-like DNA-binding domains"/>
    <property type="match status" value="1"/>
</dbReference>
<dbReference type="RefSeq" id="WP_161004514.1">
    <property type="nucleotide sequence ID" value="NZ_WEZQ01000026.1"/>
</dbReference>
<comment type="caution">
    <text evidence="2">The sequence shown here is derived from an EMBL/GenBank/DDBJ whole genome shotgun (WGS) entry which is preliminary data.</text>
</comment>
<gene>
    <name evidence="2" type="ORF">GB993_12355</name>
</gene>
<evidence type="ECO:0000259" key="1">
    <source>
        <dbReference type="PROSITE" id="PS50943"/>
    </source>
</evidence>
<dbReference type="InterPro" id="IPR010982">
    <property type="entry name" value="Lambda_DNA-bd_dom_sf"/>
</dbReference>
<dbReference type="CDD" id="cd00093">
    <property type="entry name" value="HTH_XRE"/>
    <property type="match status" value="1"/>
</dbReference>
<dbReference type="InterPro" id="IPR001387">
    <property type="entry name" value="Cro/C1-type_HTH"/>
</dbReference>
<dbReference type="SUPFAM" id="SSF47413">
    <property type="entry name" value="lambda repressor-like DNA-binding domains"/>
    <property type="match status" value="1"/>
</dbReference>
<dbReference type="PROSITE" id="PS50943">
    <property type="entry name" value="HTH_CROC1"/>
    <property type="match status" value="1"/>
</dbReference>
<dbReference type="EMBL" id="WEZQ01000026">
    <property type="protein sequence ID" value="MYV18273.1"/>
    <property type="molecule type" value="Genomic_DNA"/>
</dbReference>
<name>A0A6N9I7K2_9LACO</name>
<dbReference type="GO" id="GO:0003677">
    <property type="term" value="F:DNA binding"/>
    <property type="evidence" value="ECO:0007669"/>
    <property type="project" value="InterPro"/>
</dbReference>
<feature type="domain" description="HTH cro/C1-type" evidence="1">
    <location>
        <begin position="36"/>
        <end position="90"/>
    </location>
</feature>
<dbReference type="Proteomes" id="UP000449209">
    <property type="component" value="Unassembled WGS sequence"/>
</dbReference>
<dbReference type="OrthoDB" id="2224162at2"/>
<protein>
    <submittedName>
        <fullName evidence="2">Helix-turn-helix domain-containing protein</fullName>
    </submittedName>
</protein>
<accession>A0A6N9I7K2</accession>
<dbReference type="SMART" id="SM00530">
    <property type="entry name" value="HTH_XRE"/>
    <property type="match status" value="1"/>
</dbReference>
<organism evidence="2 3">
    <name type="scientific">Furfurilactobacillus milii</name>
    <dbReference type="NCBI Taxonomy" id="2888272"/>
    <lineage>
        <taxon>Bacteria</taxon>
        <taxon>Bacillati</taxon>
        <taxon>Bacillota</taxon>
        <taxon>Bacilli</taxon>
        <taxon>Lactobacillales</taxon>
        <taxon>Lactobacillaceae</taxon>
        <taxon>Furfurilactobacillus</taxon>
    </lineage>
</organism>